<dbReference type="EMBL" id="QKYT01001423">
    <property type="protein sequence ID" value="RIA79254.1"/>
    <property type="molecule type" value="Genomic_DNA"/>
</dbReference>
<organism evidence="1 2">
    <name type="scientific">Glomus cerebriforme</name>
    <dbReference type="NCBI Taxonomy" id="658196"/>
    <lineage>
        <taxon>Eukaryota</taxon>
        <taxon>Fungi</taxon>
        <taxon>Fungi incertae sedis</taxon>
        <taxon>Mucoromycota</taxon>
        <taxon>Glomeromycotina</taxon>
        <taxon>Glomeromycetes</taxon>
        <taxon>Glomerales</taxon>
        <taxon>Glomeraceae</taxon>
        <taxon>Glomus</taxon>
    </lineage>
</organism>
<keyword evidence="2" id="KW-1185">Reference proteome</keyword>
<accession>A0A397SAA3</accession>
<gene>
    <name evidence="1" type="ORF">C1645_794660</name>
</gene>
<sequence length="296" mass="34449">MEPARKMIPTFLPTIIRETCEEFVSSYNERRMEILPEKLEHDRSWKEEEEILAEVTRRILGVLSDVWNNPAFGSEFIELQNEGTYVTNIIVPIIHAVLKDLPFGKSLYVSTSEKQSIASAEGYSGRRPDIMFILKHGEYIYELIYAECSRLVCTERKKRNDSIKLWREVNDGIFWTRKGCYPDKDKFGIIGFQVAGMFSFSYYPFHRITMSHTKIGCTLHLNVLIRDSGDIHRYYHLKSAEIPVQQAEEDVVTKFIETLLILRNILVVNMSLIFHAQVPRSRRRMEKSSTVSSDPE</sequence>
<reference evidence="1 2" key="1">
    <citation type="submission" date="2018-06" db="EMBL/GenBank/DDBJ databases">
        <title>Comparative genomics reveals the genomic features of Rhizophagus irregularis, R. cerebriforme, R. diaphanum and Gigaspora rosea, and their symbiotic lifestyle signature.</title>
        <authorList>
            <person name="Morin E."/>
            <person name="San Clemente H."/>
            <person name="Chen E.C.H."/>
            <person name="De La Providencia I."/>
            <person name="Hainaut M."/>
            <person name="Kuo A."/>
            <person name="Kohler A."/>
            <person name="Murat C."/>
            <person name="Tang N."/>
            <person name="Roy S."/>
            <person name="Loubradou J."/>
            <person name="Henrissat B."/>
            <person name="Grigoriev I.V."/>
            <person name="Corradi N."/>
            <person name="Roux C."/>
            <person name="Martin F.M."/>
        </authorList>
    </citation>
    <scope>NUCLEOTIDE SEQUENCE [LARGE SCALE GENOMIC DNA]</scope>
    <source>
        <strain evidence="1 2">DAOM 227022</strain>
    </source>
</reference>
<dbReference type="Proteomes" id="UP000265703">
    <property type="component" value="Unassembled WGS sequence"/>
</dbReference>
<name>A0A397SAA3_9GLOM</name>
<comment type="caution">
    <text evidence="1">The sequence shown here is derived from an EMBL/GenBank/DDBJ whole genome shotgun (WGS) entry which is preliminary data.</text>
</comment>
<dbReference type="OrthoDB" id="2399827at2759"/>
<evidence type="ECO:0000313" key="1">
    <source>
        <dbReference type="EMBL" id="RIA79254.1"/>
    </source>
</evidence>
<protein>
    <submittedName>
        <fullName evidence="1">Uncharacterized protein</fullName>
    </submittedName>
</protein>
<dbReference type="AlphaFoldDB" id="A0A397SAA3"/>
<proteinExistence type="predicted"/>
<evidence type="ECO:0000313" key="2">
    <source>
        <dbReference type="Proteomes" id="UP000265703"/>
    </source>
</evidence>